<evidence type="ECO:0000313" key="6">
    <source>
        <dbReference type="EMBL" id="PVZ98461.1"/>
    </source>
</evidence>
<dbReference type="CDD" id="cd06559">
    <property type="entry name" value="Endonuclease_V"/>
    <property type="match status" value="1"/>
</dbReference>
<evidence type="ECO:0000256" key="1">
    <source>
        <dbReference type="ARBA" id="ARBA00004496"/>
    </source>
</evidence>
<comment type="subcellular location">
    <subcellularLocation>
        <location evidence="1">Cytoplasm</location>
    </subcellularLocation>
</comment>
<evidence type="ECO:0008006" key="8">
    <source>
        <dbReference type="Google" id="ProtNLM"/>
    </source>
</evidence>
<dbReference type="Proteomes" id="UP000245591">
    <property type="component" value="Unassembled WGS sequence"/>
</dbReference>
<dbReference type="PANTHER" id="PTHR28511">
    <property type="entry name" value="ENDONUCLEASE V"/>
    <property type="match status" value="1"/>
</dbReference>
<evidence type="ECO:0000256" key="3">
    <source>
        <dbReference type="ARBA" id="ARBA00022722"/>
    </source>
</evidence>
<dbReference type="GO" id="GO:0006281">
    <property type="term" value="P:DNA repair"/>
    <property type="evidence" value="ECO:0007669"/>
    <property type="project" value="InterPro"/>
</dbReference>
<name>A0A2U1J071_SMIAN</name>
<comment type="caution">
    <text evidence="6">The sequence shown here is derived from an EMBL/GenBank/DDBJ whole genome shotgun (WGS) entry which is preliminary data.</text>
</comment>
<gene>
    <name evidence="6" type="ORF">BB558_005542</name>
</gene>
<sequence length="260" mass="29317">MAKNLIKQWIDEQIVVGKKVIVDNTNKLFFNQNKRIPEGTLINTISGFDISYDKFSNLAVAGLVVLEDCLELNIVEPYVAGFLAMREIKPYLELFDKYKKSEKYIPPQLLFVDGNGVLHPRKCGIACTLGVCLDIPTLGVSKNFLQFEENVNCSVKSVKEKFRKLFLKGINEMDILGPYGYVYGKAITVPKTQNPVFVSIGNKVSLDLAVEAVKACSRYRISEPIRQADIYTRQILSEKKTALNKQNELTDCANHKNNTE</sequence>
<organism evidence="6 7">
    <name type="scientific">Smittium angustum</name>
    <dbReference type="NCBI Taxonomy" id="133377"/>
    <lineage>
        <taxon>Eukaryota</taxon>
        <taxon>Fungi</taxon>
        <taxon>Fungi incertae sedis</taxon>
        <taxon>Zoopagomycota</taxon>
        <taxon>Kickxellomycotina</taxon>
        <taxon>Harpellomycetes</taxon>
        <taxon>Harpellales</taxon>
        <taxon>Legeriomycetaceae</taxon>
        <taxon>Smittium</taxon>
    </lineage>
</organism>
<dbReference type="Pfam" id="PF04493">
    <property type="entry name" value="Endonuclease_5"/>
    <property type="match status" value="1"/>
</dbReference>
<keyword evidence="3" id="KW-0540">Nuclease</keyword>
<keyword evidence="7" id="KW-1185">Reference proteome</keyword>
<dbReference type="GO" id="GO:0005730">
    <property type="term" value="C:nucleolus"/>
    <property type="evidence" value="ECO:0007669"/>
    <property type="project" value="TreeGrafter"/>
</dbReference>
<evidence type="ECO:0000256" key="4">
    <source>
        <dbReference type="ARBA" id="ARBA00022759"/>
    </source>
</evidence>
<accession>A0A2U1J071</accession>
<reference evidence="6 7" key="1">
    <citation type="journal article" date="2018" name="MBio">
        <title>Comparative Genomics Reveals the Core Gene Toolbox for the Fungus-Insect Symbiosis.</title>
        <authorList>
            <person name="Wang Y."/>
            <person name="Stata M."/>
            <person name="Wang W."/>
            <person name="Stajich J.E."/>
            <person name="White M.M."/>
            <person name="Moncalvo J.M."/>
        </authorList>
    </citation>
    <scope>NUCLEOTIDE SEQUENCE [LARGE SCALE GENOMIC DNA]</scope>
    <source>
        <strain evidence="6 7">AUS-126-30</strain>
    </source>
</reference>
<protein>
    <recommendedName>
        <fullName evidence="8">Endonuclease V</fullName>
    </recommendedName>
</protein>
<evidence type="ECO:0000256" key="2">
    <source>
        <dbReference type="ARBA" id="ARBA00022490"/>
    </source>
</evidence>
<dbReference type="GO" id="GO:0005737">
    <property type="term" value="C:cytoplasm"/>
    <property type="evidence" value="ECO:0007669"/>
    <property type="project" value="UniProtKB-SubCell"/>
</dbReference>
<evidence type="ECO:0000256" key="5">
    <source>
        <dbReference type="ARBA" id="ARBA00022801"/>
    </source>
</evidence>
<proteinExistence type="predicted"/>
<dbReference type="PANTHER" id="PTHR28511:SF1">
    <property type="entry name" value="ENDONUCLEASE V"/>
    <property type="match status" value="1"/>
</dbReference>
<keyword evidence="4" id="KW-0255">Endonuclease</keyword>
<keyword evidence="2" id="KW-0963">Cytoplasm</keyword>
<keyword evidence="5" id="KW-0378">Hydrolase</keyword>
<dbReference type="AlphaFoldDB" id="A0A2U1J071"/>
<evidence type="ECO:0000313" key="7">
    <source>
        <dbReference type="Proteomes" id="UP000245591"/>
    </source>
</evidence>
<dbReference type="GO" id="GO:0016891">
    <property type="term" value="F:RNA endonuclease activity producing 5'-phosphomonoesters, hydrolytic mechanism"/>
    <property type="evidence" value="ECO:0007669"/>
    <property type="project" value="TreeGrafter"/>
</dbReference>
<dbReference type="Gene3D" id="3.30.2170.10">
    <property type="entry name" value="archaeoglobus fulgidus dsm 4304 superfamily"/>
    <property type="match status" value="1"/>
</dbReference>
<dbReference type="InterPro" id="IPR007581">
    <property type="entry name" value="Endonuclease-V"/>
</dbReference>
<dbReference type="EMBL" id="MBFU01000547">
    <property type="protein sequence ID" value="PVZ98461.1"/>
    <property type="molecule type" value="Genomic_DNA"/>
</dbReference>
<dbReference type="GO" id="GO:0003727">
    <property type="term" value="F:single-stranded RNA binding"/>
    <property type="evidence" value="ECO:0007669"/>
    <property type="project" value="TreeGrafter"/>
</dbReference>